<keyword evidence="3" id="KW-1185">Reference proteome</keyword>
<reference evidence="2 3" key="1">
    <citation type="submission" date="2020-09" db="EMBL/GenBank/DDBJ databases">
        <title>De no assembly of potato wild relative species, Solanum commersonii.</title>
        <authorList>
            <person name="Cho K."/>
        </authorList>
    </citation>
    <scope>NUCLEOTIDE SEQUENCE [LARGE SCALE GENOMIC DNA]</scope>
    <source>
        <strain evidence="2">LZ3.2</strain>
        <tissue evidence="2">Leaf</tissue>
    </source>
</reference>
<protein>
    <submittedName>
        <fullName evidence="2">Uncharacterized protein</fullName>
    </submittedName>
</protein>
<accession>A0A9J5X986</accession>
<dbReference type="Proteomes" id="UP000824120">
    <property type="component" value="Chromosome 9"/>
</dbReference>
<sequence>MLAAGILLDVNAVYKAVPVPDRDIGKIMSQPLRPITTGRRVFSYLHQQLISYSAIIACHDGLSTLSQQSPQIHHFLLDNAAMLPTKFEMVEKKEMEANTNGSPGSNMGGNDLPHMESQELEDI</sequence>
<proteinExistence type="predicted"/>
<dbReference type="AlphaFoldDB" id="A0A9J5X986"/>
<name>A0A9J5X986_SOLCO</name>
<organism evidence="2 3">
    <name type="scientific">Solanum commersonii</name>
    <name type="common">Commerson's wild potato</name>
    <name type="synonym">Commerson's nightshade</name>
    <dbReference type="NCBI Taxonomy" id="4109"/>
    <lineage>
        <taxon>Eukaryota</taxon>
        <taxon>Viridiplantae</taxon>
        <taxon>Streptophyta</taxon>
        <taxon>Embryophyta</taxon>
        <taxon>Tracheophyta</taxon>
        <taxon>Spermatophyta</taxon>
        <taxon>Magnoliopsida</taxon>
        <taxon>eudicotyledons</taxon>
        <taxon>Gunneridae</taxon>
        <taxon>Pentapetalae</taxon>
        <taxon>asterids</taxon>
        <taxon>lamiids</taxon>
        <taxon>Solanales</taxon>
        <taxon>Solanaceae</taxon>
        <taxon>Solanoideae</taxon>
        <taxon>Solaneae</taxon>
        <taxon>Solanum</taxon>
    </lineage>
</organism>
<comment type="caution">
    <text evidence="2">The sequence shown here is derived from an EMBL/GenBank/DDBJ whole genome shotgun (WGS) entry which is preliminary data.</text>
</comment>
<evidence type="ECO:0000313" key="3">
    <source>
        <dbReference type="Proteomes" id="UP000824120"/>
    </source>
</evidence>
<dbReference type="EMBL" id="JACXVP010000009">
    <property type="protein sequence ID" value="KAG5584394.1"/>
    <property type="molecule type" value="Genomic_DNA"/>
</dbReference>
<evidence type="ECO:0000313" key="2">
    <source>
        <dbReference type="EMBL" id="KAG5584394.1"/>
    </source>
</evidence>
<gene>
    <name evidence="2" type="ORF">H5410_044828</name>
</gene>
<feature type="region of interest" description="Disordered" evidence="1">
    <location>
        <begin position="93"/>
        <end position="123"/>
    </location>
</feature>
<evidence type="ECO:0000256" key="1">
    <source>
        <dbReference type="SAM" id="MobiDB-lite"/>
    </source>
</evidence>